<evidence type="ECO:0000313" key="1">
    <source>
        <dbReference type="EMBL" id="CAG6520108.1"/>
    </source>
</evidence>
<organism evidence="1">
    <name type="scientific">Culex pipiens</name>
    <name type="common">House mosquito</name>
    <dbReference type="NCBI Taxonomy" id="7175"/>
    <lineage>
        <taxon>Eukaryota</taxon>
        <taxon>Metazoa</taxon>
        <taxon>Ecdysozoa</taxon>
        <taxon>Arthropoda</taxon>
        <taxon>Hexapoda</taxon>
        <taxon>Insecta</taxon>
        <taxon>Pterygota</taxon>
        <taxon>Neoptera</taxon>
        <taxon>Endopterygota</taxon>
        <taxon>Diptera</taxon>
        <taxon>Nematocera</taxon>
        <taxon>Culicoidea</taxon>
        <taxon>Culicidae</taxon>
        <taxon>Culicinae</taxon>
        <taxon>Culicini</taxon>
        <taxon>Culex</taxon>
        <taxon>Culex</taxon>
    </lineage>
</organism>
<proteinExistence type="predicted"/>
<accession>A0A8D8GUN9</accession>
<name>A0A8D8GUN9_CULPI</name>
<reference evidence="1" key="1">
    <citation type="submission" date="2021-05" db="EMBL/GenBank/DDBJ databases">
        <authorList>
            <person name="Alioto T."/>
            <person name="Alioto T."/>
            <person name="Gomez Garrido J."/>
        </authorList>
    </citation>
    <scope>NUCLEOTIDE SEQUENCE</scope>
</reference>
<protein>
    <submittedName>
        <fullName evidence="1">(northern house mosquito) hypothetical protein</fullName>
    </submittedName>
</protein>
<dbReference type="EMBL" id="HBUE01180724">
    <property type="protein sequence ID" value="CAG6520108.1"/>
    <property type="molecule type" value="Transcribed_RNA"/>
</dbReference>
<dbReference type="EMBL" id="HBUE01286331">
    <property type="protein sequence ID" value="CAG6571674.1"/>
    <property type="molecule type" value="Transcribed_RNA"/>
</dbReference>
<sequence length="112" mass="12416">MGKRVSVLPGEVRNPICINQFINLALIVFQTNNRWIVVTHTDTHTDSVTVTNSGTQFIWPKFPSGLIFPCCVVQVQLLVVDERRLLSLWFLRPGVSAVVTVTVAPADIAKSL</sequence>
<dbReference type="AlphaFoldDB" id="A0A8D8GUN9"/>